<dbReference type="AlphaFoldDB" id="A0ABD2J9G7"/>
<name>A0ABD2J9G7_HETSC</name>
<keyword evidence="4" id="KW-1185">Reference proteome</keyword>
<dbReference type="EMBL" id="JBICCN010000183">
    <property type="protein sequence ID" value="KAL3087212.1"/>
    <property type="molecule type" value="Genomic_DNA"/>
</dbReference>
<evidence type="ECO:0000313" key="3">
    <source>
        <dbReference type="EMBL" id="KAL3087212.1"/>
    </source>
</evidence>
<protein>
    <submittedName>
        <fullName evidence="3">Uncharacterized protein</fullName>
    </submittedName>
</protein>
<organism evidence="3 4">
    <name type="scientific">Heterodera schachtii</name>
    <name type="common">Sugarbeet cyst nematode worm</name>
    <name type="synonym">Tylenchus schachtii</name>
    <dbReference type="NCBI Taxonomy" id="97005"/>
    <lineage>
        <taxon>Eukaryota</taxon>
        <taxon>Metazoa</taxon>
        <taxon>Ecdysozoa</taxon>
        <taxon>Nematoda</taxon>
        <taxon>Chromadorea</taxon>
        <taxon>Rhabditida</taxon>
        <taxon>Tylenchina</taxon>
        <taxon>Tylenchomorpha</taxon>
        <taxon>Tylenchoidea</taxon>
        <taxon>Heteroderidae</taxon>
        <taxon>Heteroderinae</taxon>
        <taxon>Heterodera</taxon>
    </lineage>
</organism>
<feature type="chain" id="PRO_5044766510" evidence="2">
    <location>
        <begin position="18"/>
        <end position="128"/>
    </location>
</feature>
<proteinExistence type="predicted"/>
<reference evidence="3 4" key="1">
    <citation type="submission" date="2024-10" db="EMBL/GenBank/DDBJ databases">
        <authorList>
            <person name="Kim D."/>
        </authorList>
    </citation>
    <scope>NUCLEOTIDE SEQUENCE [LARGE SCALE GENOMIC DNA]</scope>
    <source>
        <strain evidence="3">Taebaek</strain>
    </source>
</reference>
<comment type="caution">
    <text evidence="3">The sequence shown here is derived from an EMBL/GenBank/DDBJ whole genome shotgun (WGS) entry which is preliminary data.</text>
</comment>
<dbReference type="Proteomes" id="UP001620645">
    <property type="component" value="Unassembled WGS sequence"/>
</dbReference>
<feature type="signal peptide" evidence="2">
    <location>
        <begin position="1"/>
        <end position="17"/>
    </location>
</feature>
<evidence type="ECO:0000256" key="2">
    <source>
        <dbReference type="SAM" id="SignalP"/>
    </source>
</evidence>
<sequence>MVTIFLALLYVIMALQSEMHHFYTICFLIGFFLHQHTEAIAHRLALNGRTVLKNKTFEAKLSSVLQRQQPKHEGQLQFQPETKKRTNAKNVLERLKKKGLIVDILPKGDGNRTEVINELKKLKLTQKN</sequence>
<keyword evidence="2" id="KW-0732">Signal</keyword>
<evidence type="ECO:0000313" key="4">
    <source>
        <dbReference type="Proteomes" id="UP001620645"/>
    </source>
</evidence>
<accession>A0ABD2J9G7</accession>
<feature type="region of interest" description="Disordered" evidence="1">
    <location>
        <begin position="67"/>
        <end position="89"/>
    </location>
</feature>
<evidence type="ECO:0000256" key="1">
    <source>
        <dbReference type="SAM" id="MobiDB-lite"/>
    </source>
</evidence>
<gene>
    <name evidence="3" type="ORF">niasHS_009092</name>
</gene>